<evidence type="ECO:0000313" key="11">
    <source>
        <dbReference type="Proteomes" id="UP001230220"/>
    </source>
</evidence>
<dbReference type="CDD" id="cd02089">
    <property type="entry name" value="P-type_ATPase_Ca_prok"/>
    <property type="match status" value="1"/>
</dbReference>
<evidence type="ECO:0000256" key="4">
    <source>
        <dbReference type="ARBA" id="ARBA00022840"/>
    </source>
</evidence>
<feature type="transmembrane region" description="Helical" evidence="8">
    <location>
        <begin position="59"/>
        <end position="77"/>
    </location>
</feature>
<dbReference type="Proteomes" id="UP001230220">
    <property type="component" value="Unassembled WGS sequence"/>
</dbReference>
<dbReference type="RefSeq" id="WP_307409871.1">
    <property type="nucleotide sequence ID" value="NZ_JAUSUR010000006.1"/>
</dbReference>
<feature type="transmembrane region" description="Helical" evidence="8">
    <location>
        <begin position="736"/>
        <end position="760"/>
    </location>
</feature>
<evidence type="ECO:0000256" key="6">
    <source>
        <dbReference type="ARBA" id="ARBA00022989"/>
    </source>
</evidence>
<keyword evidence="11" id="KW-1185">Reference proteome</keyword>
<feature type="transmembrane region" description="Helical" evidence="8">
    <location>
        <begin position="281"/>
        <end position="303"/>
    </location>
</feature>
<dbReference type="PRINTS" id="PR00119">
    <property type="entry name" value="CATATPASE"/>
</dbReference>
<evidence type="ECO:0000313" key="10">
    <source>
        <dbReference type="EMBL" id="MDQ0362340.1"/>
    </source>
</evidence>
<dbReference type="SUPFAM" id="SSF81653">
    <property type="entry name" value="Calcium ATPase, transduction domain A"/>
    <property type="match status" value="1"/>
</dbReference>
<dbReference type="InterPro" id="IPR023299">
    <property type="entry name" value="ATPase_P-typ_cyto_dom_N"/>
</dbReference>
<dbReference type="Gene3D" id="1.20.1110.10">
    <property type="entry name" value="Calcium-transporting ATPase, transmembrane domain"/>
    <property type="match status" value="1"/>
</dbReference>
<comment type="subcellular location">
    <subcellularLocation>
        <location evidence="1">Membrane</location>
        <topology evidence="1">Multi-pass membrane protein</topology>
    </subcellularLocation>
</comment>
<dbReference type="Pfam" id="PF00122">
    <property type="entry name" value="E1-E2_ATPase"/>
    <property type="match status" value="1"/>
</dbReference>
<evidence type="ECO:0000256" key="3">
    <source>
        <dbReference type="ARBA" id="ARBA00022741"/>
    </source>
</evidence>
<keyword evidence="7 8" id="KW-0472">Membrane</keyword>
<dbReference type="SFLD" id="SFLDF00027">
    <property type="entry name" value="p-type_atpase"/>
    <property type="match status" value="1"/>
</dbReference>
<feature type="transmembrane region" description="Helical" evidence="8">
    <location>
        <begin position="83"/>
        <end position="103"/>
    </location>
</feature>
<dbReference type="InterPro" id="IPR036412">
    <property type="entry name" value="HAD-like_sf"/>
</dbReference>
<proteinExistence type="predicted"/>
<feature type="transmembrane region" description="Helical" evidence="8">
    <location>
        <begin position="251"/>
        <end position="269"/>
    </location>
</feature>
<feature type="domain" description="Cation-transporting P-type ATPase N-terminal" evidence="9">
    <location>
        <begin position="2"/>
        <end position="76"/>
    </location>
</feature>
<reference evidence="10 11" key="1">
    <citation type="submission" date="2023-07" db="EMBL/GenBank/DDBJ databases">
        <title>Genomic Encyclopedia of Type Strains, Phase IV (KMG-IV): sequencing the most valuable type-strain genomes for metagenomic binning, comparative biology and taxonomic classification.</title>
        <authorList>
            <person name="Goeker M."/>
        </authorList>
    </citation>
    <scope>NUCLEOTIDE SEQUENCE [LARGE SCALE GENOMIC DNA]</scope>
    <source>
        <strain evidence="10 11">DSM 16784</strain>
    </source>
</reference>
<dbReference type="PROSITE" id="PS00154">
    <property type="entry name" value="ATPASE_E1_E2"/>
    <property type="match status" value="1"/>
</dbReference>
<keyword evidence="6 8" id="KW-1133">Transmembrane helix</keyword>
<keyword evidence="4" id="KW-0067">ATP-binding</keyword>
<dbReference type="Pfam" id="PF00690">
    <property type="entry name" value="Cation_ATPase_N"/>
    <property type="match status" value="1"/>
</dbReference>
<dbReference type="InterPro" id="IPR059000">
    <property type="entry name" value="ATPase_P-type_domA"/>
</dbReference>
<keyword evidence="5" id="KW-1278">Translocase</keyword>
<dbReference type="Gene3D" id="2.70.150.10">
    <property type="entry name" value="Calcium-transporting ATPase, cytoplasmic transduction domain A"/>
    <property type="match status" value="1"/>
</dbReference>
<accession>A0ABU0E6C0</accession>
<dbReference type="PRINTS" id="PR00120">
    <property type="entry name" value="HATPASE"/>
</dbReference>
<organism evidence="10 11">
    <name type="scientific">Breznakia pachnodae</name>
    <dbReference type="NCBI Taxonomy" id="265178"/>
    <lineage>
        <taxon>Bacteria</taxon>
        <taxon>Bacillati</taxon>
        <taxon>Bacillota</taxon>
        <taxon>Erysipelotrichia</taxon>
        <taxon>Erysipelotrichales</taxon>
        <taxon>Erysipelotrichaceae</taxon>
        <taxon>Breznakia</taxon>
    </lineage>
</organism>
<dbReference type="Gene3D" id="3.40.50.1000">
    <property type="entry name" value="HAD superfamily/HAD-like"/>
    <property type="match status" value="1"/>
</dbReference>
<keyword evidence="3" id="KW-0547">Nucleotide-binding</keyword>
<evidence type="ECO:0000256" key="2">
    <source>
        <dbReference type="ARBA" id="ARBA00022692"/>
    </source>
</evidence>
<evidence type="ECO:0000256" key="5">
    <source>
        <dbReference type="ARBA" id="ARBA00022967"/>
    </source>
</evidence>
<evidence type="ECO:0000256" key="7">
    <source>
        <dbReference type="ARBA" id="ARBA00023136"/>
    </source>
</evidence>
<dbReference type="PANTHER" id="PTHR42861">
    <property type="entry name" value="CALCIUM-TRANSPORTING ATPASE"/>
    <property type="match status" value="1"/>
</dbReference>
<name>A0ABU0E6C0_9FIRM</name>
<feature type="transmembrane region" description="Helical" evidence="8">
    <location>
        <begin position="696"/>
        <end position="715"/>
    </location>
</feature>
<dbReference type="SMART" id="SM00831">
    <property type="entry name" value="Cation_ATPase_N"/>
    <property type="match status" value="1"/>
</dbReference>
<dbReference type="InterPro" id="IPR006068">
    <property type="entry name" value="ATPase_P-typ_cation-transptr_C"/>
</dbReference>
<dbReference type="InterPro" id="IPR001757">
    <property type="entry name" value="P_typ_ATPase"/>
</dbReference>
<dbReference type="SUPFAM" id="SSF81660">
    <property type="entry name" value="Metal cation-transporting ATPase, ATP-binding domain N"/>
    <property type="match status" value="1"/>
</dbReference>
<gene>
    <name evidence="10" type="ORF">J2S15_003094</name>
</gene>
<dbReference type="InterPro" id="IPR023214">
    <property type="entry name" value="HAD_sf"/>
</dbReference>
<feature type="transmembrane region" description="Helical" evidence="8">
    <location>
        <begin position="841"/>
        <end position="859"/>
    </location>
</feature>
<sequence length="866" mass="94130">MLAHNHSAKEVIEDLKSDEKKGLDSAQVKERLDRDGLNKLKESAKKTNFAKFLDQFKDVMILILLLAAVVSFIVAIMEQHLSGFFEPLLILLIVVLNAVVGVYQENKAEKSLEALMNMTTPQSRVIRDGKEEIIDTQNLVVGDIIRLEAGDFIPADARLISANALKSDESALTGESVPSDKNASVIIEEKEALGDRINMVYSGCTITNGTAVAVVSATGMNTEMGKIANLLDSAIDTKTPLQERLAVLGKYLGIAALIICVVIFVMGIVDGMPIMEIFMTAVSLAVSAIPEGLPVIVTVVLSIGVERMARQNAIVKKLPAVETLGSTSIICSDKTGTLTQNKMTLVKAYYEGAESEAISDHNSDDIKQLLTYAILCSDGSILVEDGKEVSVGDPTETSIVSAGMKNGIFKDEINKEYPRLFELPFDSDRKMMSVINEINGKKIVITKGAFDVMEGRCKGDLKKAEQVVEDMSKEALRVIAVAYKEIDTIPDDIDSDMLENDLTLLGLVGMIDPPREEAKEAIRVCKKAGIKPIMITGDHVVTAEVIARQLGIFNEGDRAITGLELSAMSEEELDQQLEHISVYARVSPEDKIRIVRAWQKKDKIVSMTGDGVNDAPSLKAADIGCAMGITGTDVAKSAADLTLMDDNFATIVEAVKEGRGIYSNIRRVVGFLLGTNIGEIALVFFSMLFWKVSPLLSMQLLWINLVTDSMPAIALGTEAIDGDVMNEKPRPKKEGIFAHGLGVQVVLQGIMFGGLSLIAFHFGYEHGGLTTARTMAFIVLGLSQVHHAFNMRSNKSLFKIGVFTNKTLNKAVALSAGLMLLVIFVPPITEIFGLTQLPIDLYAFSWFLSFVPIIVLEIVKALKLVK</sequence>
<evidence type="ECO:0000256" key="1">
    <source>
        <dbReference type="ARBA" id="ARBA00004141"/>
    </source>
</evidence>
<dbReference type="SUPFAM" id="SSF56784">
    <property type="entry name" value="HAD-like"/>
    <property type="match status" value="1"/>
</dbReference>
<evidence type="ECO:0000256" key="8">
    <source>
        <dbReference type="SAM" id="Phobius"/>
    </source>
</evidence>
<dbReference type="InterPro" id="IPR044492">
    <property type="entry name" value="P_typ_ATPase_HD_dom"/>
</dbReference>
<dbReference type="EMBL" id="JAUSUR010000006">
    <property type="protein sequence ID" value="MDQ0362340.1"/>
    <property type="molecule type" value="Genomic_DNA"/>
</dbReference>
<evidence type="ECO:0000259" key="9">
    <source>
        <dbReference type="SMART" id="SM00831"/>
    </source>
</evidence>
<protein>
    <submittedName>
        <fullName evidence="10">Ca2+-transporting ATPase</fullName>
    </submittedName>
</protein>
<feature type="transmembrane region" description="Helical" evidence="8">
    <location>
        <begin position="811"/>
        <end position="829"/>
    </location>
</feature>
<dbReference type="Pfam" id="PF13246">
    <property type="entry name" value="Cation_ATPase"/>
    <property type="match status" value="1"/>
</dbReference>
<keyword evidence="2 8" id="KW-0812">Transmembrane</keyword>
<feature type="transmembrane region" description="Helical" evidence="8">
    <location>
        <begin position="668"/>
        <end position="690"/>
    </location>
</feature>
<dbReference type="InterPro" id="IPR008250">
    <property type="entry name" value="ATPase_P-typ_transduc_dom_A_sf"/>
</dbReference>
<dbReference type="InterPro" id="IPR018303">
    <property type="entry name" value="ATPase_P-typ_P_site"/>
</dbReference>
<dbReference type="InterPro" id="IPR004014">
    <property type="entry name" value="ATPase_P-typ_cation-transptr_N"/>
</dbReference>
<dbReference type="SFLD" id="SFLDS00003">
    <property type="entry name" value="Haloacid_Dehalogenase"/>
    <property type="match status" value="1"/>
</dbReference>
<dbReference type="Pfam" id="PF00689">
    <property type="entry name" value="Cation_ATPase_C"/>
    <property type="match status" value="1"/>
</dbReference>
<feature type="transmembrane region" description="Helical" evidence="8">
    <location>
        <begin position="772"/>
        <end position="790"/>
    </location>
</feature>
<comment type="caution">
    <text evidence="10">The sequence shown here is derived from an EMBL/GenBank/DDBJ whole genome shotgun (WGS) entry which is preliminary data.</text>
</comment>
<dbReference type="InterPro" id="IPR023298">
    <property type="entry name" value="ATPase_P-typ_TM_dom_sf"/>
</dbReference>
<dbReference type="SFLD" id="SFLDG00002">
    <property type="entry name" value="C1.7:_P-type_atpase_like"/>
    <property type="match status" value="1"/>
</dbReference>
<dbReference type="NCBIfam" id="TIGR01494">
    <property type="entry name" value="ATPase_P-type"/>
    <property type="match status" value="3"/>
</dbReference>
<dbReference type="SUPFAM" id="SSF81665">
    <property type="entry name" value="Calcium ATPase, transmembrane domain M"/>
    <property type="match status" value="1"/>
</dbReference>
<dbReference type="Gene3D" id="3.40.1110.10">
    <property type="entry name" value="Calcium-transporting ATPase, cytoplasmic domain N"/>
    <property type="match status" value="1"/>
</dbReference>